<evidence type="ECO:0000256" key="3">
    <source>
        <dbReference type="ARBA" id="ARBA00023125"/>
    </source>
</evidence>
<accession>A0A7C1JWT4</accession>
<evidence type="ECO:0000256" key="1">
    <source>
        <dbReference type="ARBA" id="ARBA00022829"/>
    </source>
</evidence>
<keyword evidence="2" id="KW-0229">DNA integration</keyword>
<dbReference type="InterPro" id="IPR002104">
    <property type="entry name" value="Integrase_catalytic"/>
</dbReference>
<dbReference type="PROSITE" id="PS51898">
    <property type="entry name" value="TYR_RECOMBINASE"/>
    <property type="match status" value="1"/>
</dbReference>
<organism evidence="5">
    <name type="scientific">Thermomicrobium roseum</name>
    <dbReference type="NCBI Taxonomy" id="500"/>
    <lineage>
        <taxon>Bacteria</taxon>
        <taxon>Pseudomonadati</taxon>
        <taxon>Thermomicrobiota</taxon>
        <taxon>Thermomicrobia</taxon>
        <taxon>Thermomicrobiales</taxon>
        <taxon>Thermomicrobiaceae</taxon>
        <taxon>Thermomicrobium</taxon>
    </lineage>
</organism>
<dbReference type="InterPro" id="IPR013762">
    <property type="entry name" value="Integrase-like_cat_sf"/>
</dbReference>
<dbReference type="GO" id="GO:0007059">
    <property type="term" value="P:chromosome segregation"/>
    <property type="evidence" value="ECO:0007669"/>
    <property type="project" value="UniProtKB-KW"/>
</dbReference>
<dbReference type="Pfam" id="PF00589">
    <property type="entry name" value="Phage_integrase"/>
    <property type="match status" value="1"/>
</dbReference>
<dbReference type="AlphaFoldDB" id="A0A7C1JWT4"/>
<dbReference type="Pfam" id="PF02899">
    <property type="entry name" value="Phage_int_SAM_1"/>
    <property type="match status" value="1"/>
</dbReference>
<dbReference type="InterPro" id="IPR011010">
    <property type="entry name" value="DNA_brk_join_enz"/>
</dbReference>
<keyword evidence="3" id="KW-0238">DNA-binding</keyword>
<dbReference type="PROSITE" id="PS51900">
    <property type="entry name" value="CB"/>
    <property type="match status" value="1"/>
</dbReference>
<keyword evidence="4" id="KW-0233">DNA recombination</keyword>
<dbReference type="GO" id="GO:0003677">
    <property type="term" value="F:DNA binding"/>
    <property type="evidence" value="ECO:0007669"/>
    <property type="project" value="UniProtKB-UniRule"/>
</dbReference>
<name>A0A7C1JWT4_THERO</name>
<reference evidence="5" key="1">
    <citation type="journal article" date="2020" name="mSystems">
        <title>Genome- and Community-Level Interaction Insights into Carbon Utilization and Element Cycling Functions of Hydrothermarchaeota in Hydrothermal Sediment.</title>
        <authorList>
            <person name="Zhou Z."/>
            <person name="Liu Y."/>
            <person name="Xu W."/>
            <person name="Pan J."/>
            <person name="Luo Z.H."/>
            <person name="Li M."/>
        </authorList>
    </citation>
    <scope>NUCLEOTIDE SEQUENCE [LARGE SCALE GENOMIC DNA]</scope>
    <source>
        <strain evidence="5">SpSt-222</strain>
    </source>
</reference>
<dbReference type="InterPro" id="IPR010998">
    <property type="entry name" value="Integrase_recombinase_N"/>
</dbReference>
<proteinExistence type="predicted"/>
<evidence type="ECO:0000256" key="2">
    <source>
        <dbReference type="ARBA" id="ARBA00022908"/>
    </source>
</evidence>
<keyword evidence="1" id="KW-0159">Chromosome partition</keyword>
<sequence length="314" mass="35121">MQTAIEQFLAGLVRERGLSPNTVAAYRNDLEQFATFLQEREGIREWSALRSEHLSAFLNYLRERQYADTTAARKLAAIKSFCQYLVRSSSLHENPADGLPAPRAGRFTPHAISPHEIQQLIQAASVDRSPEGLRDRAMLVTLATTGLRVSELTALDLSDVDLNHGELVVRRPNGRERRVPLVRDAIEALRDYLEYGRPVFGPSKTEQALFLNHRGTRLTRQGFWLILKGYADAVGLPEVTPHTLRHSFAVQALANGWELRDVQRILGHVSPATTLVYRRLVERVLQSDGRVPAGPECYHQEVKMGAAMSPVGDA</sequence>
<dbReference type="PANTHER" id="PTHR30349">
    <property type="entry name" value="PHAGE INTEGRASE-RELATED"/>
    <property type="match status" value="1"/>
</dbReference>
<dbReference type="InterPro" id="IPR044068">
    <property type="entry name" value="CB"/>
</dbReference>
<protein>
    <submittedName>
        <fullName evidence="5">Tyrosine recombinase XerD</fullName>
    </submittedName>
</protein>
<dbReference type="Gene3D" id="1.10.150.130">
    <property type="match status" value="1"/>
</dbReference>
<gene>
    <name evidence="5" type="ORF">ENP47_10335</name>
</gene>
<dbReference type="InterPro" id="IPR050090">
    <property type="entry name" value="Tyrosine_recombinase_XerCD"/>
</dbReference>
<evidence type="ECO:0000256" key="4">
    <source>
        <dbReference type="ARBA" id="ARBA00023172"/>
    </source>
</evidence>
<dbReference type="EMBL" id="DSJL01000011">
    <property type="protein sequence ID" value="HEF65980.1"/>
    <property type="molecule type" value="Genomic_DNA"/>
</dbReference>
<dbReference type="GO" id="GO:0006310">
    <property type="term" value="P:DNA recombination"/>
    <property type="evidence" value="ECO:0007669"/>
    <property type="project" value="UniProtKB-KW"/>
</dbReference>
<comment type="caution">
    <text evidence="5">The sequence shown here is derived from an EMBL/GenBank/DDBJ whole genome shotgun (WGS) entry which is preliminary data.</text>
</comment>
<dbReference type="Gene3D" id="1.10.443.10">
    <property type="entry name" value="Intergrase catalytic core"/>
    <property type="match status" value="1"/>
</dbReference>
<evidence type="ECO:0000313" key="5">
    <source>
        <dbReference type="EMBL" id="HEF65980.1"/>
    </source>
</evidence>
<dbReference type="SUPFAM" id="SSF56349">
    <property type="entry name" value="DNA breaking-rejoining enzymes"/>
    <property type="match status" value="1"/>
</dbReference>
<dbReference type="InterPro" id="IPR004107">
    <property type="entry name" value="Integrase_SAM-like_N"/>
</dbReference>
<dbReference type="GO" id="GO:0015074">
    <property type="term" value="P:DNA integration"/>
    <property type="evidence" value="ECO:0007669"/>
    <property type="project" value="UniProtKB-KW"/>
</dbReference>
<dbReference type="PANTHER" id="PTHR30349:SF81">
    <property type="entry name" value="TYROSINE RECOMBINASE XERC"/>
    <property type="match status" value="1"/>
</dbReference>